<dbReference type="SUPFAM" id="SSF56601">
    <property type="entry name" value="beta-lactamase/transpeptidase-like"/>
    <property type="match status" value="1"/>
</dbReference>
<dbReference type="AlphaFoldDB" id="A0A9D9HKA5"/>
<name>A0A9D9HKA5_9BACT</name>
<evidence type="ECO:0000313" key="2">
    <source>
        <dbReference type="EMBL" id="MBO8455400.1"/>
    </source>
</evidence>
<dbReference type="PANTHER" id="PTHR43283:SF7">
    <property type="entry name" value="BETA-LACTAMASE-RELATED DOMAIN-CONTAINING PROTEIN"/>
    <property type="match status" value="1"/>
</dbReference>
<protein>
    <submittedName>
        <fullName evidence="2">Serine hydrolase</fullName>
    </submittedName>
</protein>
<proteinExistence type="predicted"/>
<organism evidence="2 3">
    <name type="scientific">Candidatus Cryptobacteroides intestinigallinarum</name>
    <dbReference type="NCBI Taxonomy" id="2840767"/>
    <lineage>
        <taxon>Bacteria</taxon>
        <taxon>Pseudomonadati</taxon>
        <taxon>Bacteroidota</taxon>
        <taxon>Bacteroidia</taxon>
        <taxon>Bacteroidales</taxon>
        <taxon>Candidatus Cryptobacteroides</taxon>
    </lineage>
</organism>
<dbReference type="Gene3D" id="1.50.10.10">
    <property type="match status" value="1"/>
</dbReference>
<reference evidence="2" key="1">
    <citation type="submission" date="2020-10" db="EMBL/GenBank/DDBJ databases">
        <authorList>
            <person name="Gilroy R."/>
        </authorList>
    </citation>
    <scope>NUCLEOTIDE SEQUENCE</scope>
    <source>
        <strain evidence="2">B1-3475</strain>
    </source>
</reference>
<dbReference type="InterPro" id="IPR012341">
    <property type="entry name" value="6hp_glycosidase-like_sf"/>
</dbReference>
<dbReference type="Proteomes" id="UP000823617">
    <property type="component" value="Unassembled WGS sequence"/>
</dbReference>
<evidence type="ECO:0000313" key="3">
    <source>
        <dbReference type="Proteomes" id="UP000823617"/>
    </source>
</evidence>
<keyword evidence="2" id="KW-0378">Hydrolase</keyword>
<dbReference type="Pfam" id="PF00144">
    <property type="entry name" value="Beta-lactamase"/>
    <property type="match status" value="1"/>
</dbReference>
<accession>A0A9D9HKA5</accession>
<dbReference type="GO" id="GO:0005975">
    <property type="term" value="P:carbohydrate metabolic process"/>
    <property type="evidence" value="ECO:0007669"/>
    <property type="project" value="InterPro"/>
</dbReference>
<dbReference type="EMBL" id="JADIMK010000030">
    <property type="protein sequence ID" value="MBO8455400.1"/>
    <property type="molecule type" value="Genomic_DNA"/>
</dbReference>
<dbReference type="PANTHER" id="PTHR43283">
    <property type="entry name" value="BETA-LACTAMASE-RELATED"/>
    <property type="match status" value="1"/>
</dbReference>
<dbReference type="PROSITE" id="PS51257">
    <property type="entry name" value="PROKAR_LIPOPROTEIN"/>
    <property type="match status" value="1"/>
</dbReference>
<evidence type="ECO:0000259" key="1">
    <source>
        <dbReference type="Pfam" id="PF00144"/>
    </source>
</evidence>
<reference evidence="2" key="2">
    <citation type="journal article" date="2021" name="PeerJ">
        <title>Extensive microbial diversity within the chicken gut microbiome revealed by metagenomics and culture.</title>
        <authorList>
            <person name="Gilroy R."/>
            <person name="Ravi A."/>
            <person name="Getino M."/>
            <person name="Pursley I."/>
            <person name="Horton D.L."/>
            <person name="Alikhan N.F."/>
            <person name="Baker D."/>
            <person name="Gharbi K."/>
            <person name="Hall N."/>
            <person name="Watson M."/>
            <person name="Adriaenssens E.M."/>
            <person name="Foster-Nyarko E."/>
            <person name="Jarju S."/>
            <person name="Secka A."/>
            <person name="Antonio M."/>
            <person name="Oren A."/>
            <person name="Chaudhuri R.R."/>
            <person name="La Ragione R."/>
            <person name="Hildebrand F."/>
            <person name="Pallen M.J."/>
        </authorList>
    </citation>
    <scope>NUCLEOTIDE SEQUENCE</scope>
    <source>
        <strain evidence="2">B1-3475</strain>
    </source>
</reference>
<dbReference type="Gene3D" id="3.40.710.10">
    <property type="entry name" value="DD-peptidase/beta-lactamase superfamily"/>
    <property type="match status" value="1"/>
</dbReference>
<dbReference type="InterPro" id="IPR012338">
    <property type="entry name" value="Beta-lactam/transpept-like"/>
</dbReference>
<comment type="caution">
    <text evidence="2">The sequence shown here is derived from an EMBL/GenBank/DDBJ whole genome shotgun (WGS) entry which is preliminary data.</text>
</comment>
<dbReference type="GO" id="GO:0016787">
    <property type="term" value="F:hydrolase activity"/>
    <property type="evidence" value="ECO:0007669"/>
    <property type="project" value="UniProtKB-KW"/>
</dbReference>
<dbReference type="SUPFAM" id="SSF48208">
    <property type="entry name" value="Six-hairpin glycosidases"/>
    <property type="match status" value="1"/>
</dbReference>
<dbReference type="InterPro" id="IPR050789">
    <property type="entry name" value="Diverse_Enzym_Activities"/>
</dbReference>
<sequence length="1024" mass="114293">MITLERHTLAGLAAPVFASMIIAGCSAAPADIPRAEGSDEMKAAIAAYVEEAAQKDIDINSIMVIQDGKVTAEAYVNGWTADDPHQMWSTSKSFTSFAVGFAIKEGKLSLDDKMADIFPQEAKAVLDTLSNEEFKANLLDADIRDYLVMACGQKRDATYVLGERYAAEGLQGIDSLDSFLRQHGKNLIEEFFTVPFEEKPGTYNCYNSLATYMLSAAVQKVTGEKIVDYLYPRLFRPLGMEKPLWDEVQGINCGGWGLWLKPEDMARTGLMMLDKGKYDGRQTVPADYLAEASESYFSWDLPDGSRTMEDRYRSTGYGYQIWQNPDAFYTAGMWGQFIYVFPRLNAVVVATAEVKDDDSKESALIWKHIVPVLRKDGNTVPAGEKTRWTIEGDHAIAWNVESGDPEHYDHIEMSGERISVIYEYGVDPCGAFTLRRNVIWPLLRKYPNDTYGHTSMQFCQDFLDGATADGHRIVKGQTEKIMLDGKMTVVSRNGRLSITRCLFPSVGKAAICEEYTICNLSSDSVCVKIPARRDEYLTDKATGVDGEYHLIARTSHSSDIIKTLAPSETMSFGAEVIGYKYPEIEEYIDISLEKSLRDAFVSEVCGKLVLSTPDPVLNTMFAFAKIRGSESLFRTKGGLTHSPGGGYYYSAIWANDQAEYICPFFPFLGYAKGNEAAMNAFLHFATFMNDAYEALPSSVIAEFTDIWNGCGDRGDAAMIAYGAGRFALAYGEPDAAQRLWPLIRWCLEYCRQHLTEDGVVASDTDELENRFPSGKANLCTSSLYYDALVSASYLAETQEEKDMYRDQAGKMKEAIESYFGADMKGFRAYRYYDGNDLLRSWICIPLTMGIYDRKEGTADALLSKYLWTENGILTQEGTAVFWDRATLYALRGIFAAGRTEDALSHLQQYSTRRLLGEHVPYAVEAWPENDQRHLSAESGLYCRVYTEGLFGLRPTGFRSIDITPHLPEGWESMALSDVYACSGTPYDITVRRSSGDMVTVEISDKNGKRLSVKTINGEPISVKL</sequence>
<feature type="domain" description="Beta-lactamase-related" evidence="1">
    <location>
        <begin position="61"/>
        <end position="354"/>
    </location>
</feature>
<gene>
    <name evidence="2" type="ORF">IAC08_03210</name>
</gene>
<dbReference type="InterPro" id="IPR001466">
    <property type="entry name" value="Beta-lactam-related"/>
</dbReference>
<dbReference type="InterPro" id="IPR008928">
    <property type="entry name" value="6-hairpin_glycosidase_sf"/>
</dbReference>